<accession>A0A6J4ULW2</accession>
<protein>
    <submittedName>
        <fullName evidence="1">Uncharacterized protein</fullName>
    </submittedName>
</protein>
<reference evidence="1" key="1">
    <citation type="submission" date="2020-02" db="EMBL/GenBank/DDBJ databases">
        <authorList>
            <person name="Meier V. D."/>
        </authorList>
    </citation>
    <scope>NUCLEOTIDE SEQUENCE</scope>
    <source>
        <strain evidence="1">AVDCRST_MAG86</strain>
    </source>
</reference>
<sequence length="620" mass="67078">MANALYKTTVHELEELLSPRLVSQALHEGLSAVGKTADTVSSKDAEAILRSRVLPRLTSSLGEAQAQEILQGLLERLSQVPDNPHTPPLSLGAQAQAVRLLRDSLKPFNIYFEWSETQKLRAQLLLIEAEHAAGRDAGELIAAAQVQLGVLHQKLSDQLSVQARELTVLEAALSESSSLKTPKIRRLGGLLELIRGAQEAQQRAPAEVERAHKLAADLRAEKSRLLGEEERELRVLAEEFKTLLDHEPALAERLVAQGQLVEAQTLLGEALPAFRAELRGAQDGLRDALQAEFGALLDEAQGPELRQVLTLALKVLETTLTPAADVQRVRDLHAGGVGSAELADFHRLEAEAERYRDLPSPLGQELTAFLETARESLEHSLRLPELTEGWTLLERAQAEAKGSAQRFTDRVAAAQSAAAPLAALNSEEALTLRWRLRELSAQQGSVHRVSPKRLAELEVGLQEAEALIGGLQDESSVTRAVATELLQSGALDDVLDLSAFPRASSSALQDWLGDQATYEGVAGIALFADADTLVAGELPTDVETLRRTVRLAKRRADTLGLGIGQGAATSLTVETPEHTLVAMWLARARSLVLVTRAPTWGSSARQRLEDALPELAALLT</sequence>
<gene>
    <name evidence="1" type="ORF">AVDCRST_MAG86-172</name>
</gene>
<proteinExistence type="predicted"/>
<organism evidence="1">
    <name type="scientific">uncultured Truepera sp</name>
    <dbReference type="NCBI Taxonomy" id="543023"/>
    <lineage>
        <taxon>Bacteria</taxon>
        <taxon>Thermotogati</taxon>
        <taxon>Deinococcota</taxon>
        <taxon>Deinococci</taxon>
        <taxon>Trueperales</taxon>
        <taxon>Trueperaceae</taxon>
        <taxon>Truepera</taxon>
        <taxon>environmental samples</taxon>
    </lineage>
</organism>
<name>A0A6J4ULW2_9DEIN</name>
<evidence type="ECO:0000313" key="1">
    <source>
        <dbReference type="EMBL" id="CAA9552893.1"/>
    </source>
</evidence>
<dbReference type="EMBL" id="CADCWP010000002">
    <property type="protein sequence ID" value="CAA9552893.1"/>
    <property type="molecule type" value="Genomic_DNA"/>
</dbReference>
<dbReference type="AlphaFoldDB" id="A0A6J4ULW2"/>